<feature type="domain" description="Ada DNA repair metal-binding" evidence="3">
    <location>
        <begin position="219"/>
        <end position="284"/>
    </location>
</feature>
<gene>
    <name evidence="4" type="ORF">OC846_004580</name>
</gene>
<name>A0AAN6GQ78_9BASI</name>
<reference evidence="4" key="1">
    <citation type="journal article" date="2023" name="PhytoFront">
        <title>Draft Genome Resources of Seven Strains of Tilletia horrida, Causal Agent of Kernel Smut of Rice.</title>
        <authorList>
            <person name="Khanal S."/>
            <person name="Antony Babu S."/>
            <person name="Zhou X.G."/>
        </authorList>
    </citation>
    <scope>NUCLEOTIDE SEQUENCE</scope>
    <source>
        <strain evidence="4">TX6</strain>
    </source>
</reference>
<organism evidence="4 5">
    <name type="scientific">Tilletia horrida</name>
    <dbReference type="NCBI Taxonomy" id="155126"/>
    <lineage>
        <taxon>Eukaryota</taxon>
        <taxon>Fungi</taxon>
        <taxon>Dikarya</taxon>
        <taxon>Basidiomycota</taxon>
        <taxon>Ustilaginomycotina</taxon>
        <taxon>Exobasidiomycetes</taxon>
        <taxon>Tilletiales</taxon>
        <taxon>Tilletiaceae</taxon>
        <taxon>Tilletia</taxon>
    </lineage>
</organism>
<dbReference type="InterPro" id="IPR035451">
    <property type="entry name" value="Ada-like_dom_sf"/>
</dbReference>
<comment type="caution">
    <text evidence="4">The sequence shown here is derived from an EMBL/GenBank/DDBJ whole genome shotgun (WGS) entry which is preliminary data.</text>
</comment>
<dbReference type="GO" id="GO:0006355">
    <property type="term" value="P:regulation of DNA-templated transcription"/>
    <property type="evidence" value="ECO:0007669"/>
    <property type="project" value="InterPro"/>
</dbReference>
<protein>
    <recommendedName>
        <fullName evidence="3">Ada DNA repair metal-binding domain-containing protein</fullName>
    </recommendedName>
</protein>
<dbReference type="Gene3D" id="3.40.10.10">
    <property type="entry name" value="DNA Methylphosphotriester Repair Domain"/>
    <property type="match status" value="1"/>
</dbReference>
<feature type="compositionally biased region" description="Polar residues" evidence="2">
    <location>
        <begin position="598"/>
        <end position="607"/>
    </location>
</feature>
<sequence length="607" mass="64110">MGWFPPPTGTSLPSEALQASGSSHSLNSIHHTPGGPSSVQLPGMIQPDPLSWGSFRPSTAGQVPGPAFSDSPAYSIQSQTASSGPAQYHLPGLSWIQPTFERSDSLKAETLPPNSPGLGELVPTPHRHVSAPTTPVTAFDPSRSLAISDFQQGFSQLHNPHRTLYLSTTPQNDQLHSPGVPSVSPFVGPSSRPSTSPRLILDNSPVPFLNRTFSTDDAKYEAVLARSHAADRAFVCAATTTRIYCRPSCASKRPDRSRLRFFSNPNAAEQAEAAGFRPCKRCKPQTPGTADQCVLAVGDCARHMVMSARNPTAGAGGDDDDDGIQRGTLKEYSARANLSAFHFHRTFKAVTSVTLGELGKALNTLALQDALGEWTPQVPQTSYPGASQLSSTRASPPPPEEIAHLLVGWSARRARRALGGLVPSVYAAGCPDAPVRYVCAESAFGPVAVAFLDAVPLDGTMSGMPSAGQPSSSPMPVAADEGGFPLHSTGGYLSAPHGTNLGMLPLSPPSNCIFLTCVLGPNAAATIQRRFPSAVPQPQYTGWIVSIVEELHRTGSREVQLPPEVVGAIRRARVWIELQHLSTPKRASSDLGTAPEASVSSTSLDNL</sequence>
<feature type="compositionally biased region" description="Polar residues" evidence="2">
    <location>
        <begin position="72"/>
        <end position="85"/>
    </location>
</feature>
<feature type="compositionally biased region" description="Polar residues" evidence="2">
    <location>
        <begin position="9"/>
        <end position="40"/>
    </location>
</feature>
<dbReference type="EMBL" id="JAPDMZ010000142">
    <property type="protein sequence ID" value="KAK0548190.1"/>
    <property type="molecule type" value="Genomic_DNA"/>
</dbReference>
<dbReference type="SUPFAM" id="SSF57884">
    <property type="entry name" value="Ada DNA repair protein, N-terminal domain (N-Ada 10)"/>
    <property type="match status" value="1"/>
</dbReference>
<evidence type="ECO:0000256" key="2">
    <source>
        <dbReference type="SAM" id="MobiDB-lite"/>
    </source>
</evidence>
<keyword evidence="1" id="KW-0010">Activator</keyword>
<dbReference type="GO" id="GO:0008270">
    <property type="term" value="F:zinc ion binding"/>
    <property type="evidence" value="ECO:0007669"/>
    <property type="project" value="InterPro"/>
</dbReference>
<proteinExistence type="predicted"/>
<feature type="compositionally biased region" description="Polar residues" evidence="2">
    <location>
        <begin position="379"/>
        <end position="394"/>
    </location>
</feature>
<dbReference type="Pfam" id="PF02805">
    <property type="entry name" value="Ada_Zn_binding"/>
    <property type="match status" value="1"/>
</dbReference>
<evidence type="ECO:0000256" key="1">
    <source>
        <dbReference type="ARBA" id="ARBA00023159"/>
    </source>
</evidence>
<dbReference type="GO" id="GO:0008168">
    <property type="term" value="F:methyltransferase activity"/>
    <property type="evidence" value="ECO:0007669"/>
    <property type="project" value="InterPro"/>
</dbReference>
<evidence type="ECO:0000259" key="3">
    <source>
        <dbReference type="Pfam" id="PF02805"/>
    </source>
</evidence>
<dbReference type="AlphaFoldDB" id="A0AAN6GQ78"/>
<dbReference type="GO" id="GO:0006281">
    <property type="term" value="P:DNA repair"/>
    <property type="evidence" value="ECO:0007669"/>
    <property type="project" value="InterPro"/>
</dbReference>
<dbReference type="GO" id="GO:0003677">
    <property type="term" value="F:DNA binding"/>
    <property type="evidence" value="ECO:0007669"/>
    <property type="project" value="InterPro"/>
</dbReference>
<feature type="region of interest" description="Disordered" evidence="2">
    <location>
        <begin position="1"/>
        <end position="85"/>
    </location>
</feature>
<evidence type="ECO:0000313" key="4">
    <source>
        <dbReference type="EMBL" id="KAK0548190.1"/>
    </source>
</evidence>
<accession>A0AAN6GQ78</accession>
<feature type="region of interest" description="Disordered" evidence="2">
    <location>
        <begin position="379"/>
        <end position="398"/>
    </location>
</feature>
<dbReference type="InterPro" id="IPR004026">
    <property type="entry name" value="Ada_DNA_repair_Zn-bd"/>
</dbReference>
<keyword evidence="5" id="KW-1185">Reference proteome</keyword>
<feature type="region of interest" description="Disordered" evidence="2">
    <location>
        <begin position="586"/>
        <end position="607"/>
    </location>
</feature>
<evidence type="ECO:0000313" key="5">
    <source>
        <dbReference type="Proteomes" id="UP001176517"/>
    </source>
</evidence>
<dbReference type="Proteomes" id="UP001176517">
    <property type="component" value="Unassembled WGS sequence"/>
</dbReference>